<feature type="region of interest" description="Disordered" evidence="1">
    <location>
        <begin position="50"/>
        <end position="75"/>
    </location>
</feature>
<gene>
    <name evidence="2" type="ORF">Sangu_2621500</name>
</gene>
<organism evidence="2">
    <name type="scientific">Sesamum angustifolium</name>
    <dbReference type="NCBI Taxonomy" id="2727405"/>
    <lineage>
        <taxon>Eukaryota</taxon>
        <taxon>Viridiplantae</taxon>
        <taxon>Streptophyta</taxon>
        <taxon>Embryophyta</taxon>
        <taxon>Tracheophyta</taxon>
        <taxon>Spermatophyta</taxon>
        <taxon>Magnoliopsida</taxon>
        <taxon>eudicotyledons</taxon>
        <taxon>Gunneridae</taxon>
        <taxon>Pentapetalae</taxon>
        <taxon>asterids</taxon>
        <taxon>lamiids</taxon>
        <taxon>Lamiales</taxon>
        <taxon>Pedaliaceae</taxon>
        <taxon>Sesamum</taxon>
    </lineage>
</organism>
<reference evidence="2" key="2">
    <citation type="journal article" date="2024" name="Plant">
        <title>Genomic evolution and insights into agronomic trait innovations of Sesamum species.</title>
        <authorList>
            <person name="Miao H."/>
            <person name="Wang L."/>
            <person name="Qu L."/>
            <person name="Liu H."/>
            <person name="Sun Y."/>
            <person name="Le M."/>
            <person name="Wang Q."/>
            <person name="Wei S."/>
            <person name="Zheng Y."/>
            <person name="Lin W."/>
            <person name="Duan Y."/>
            <person name="Cao H."/>
            <person name="Xiong S."/>
            <person name="Wang X."/>
            <person name="Wei L."/>
            <person name="Li C."/>
            <person name="Ma Q."/>
            <person name="Ju M."/>
            <person name="Zhao R."/>
            <person name="Li G."/>
            <person name="Mu C."/>
            <person name="Tian Q."/>
            <person name="Mei H."/>
            <person name="Zhang T."/>
            <person name="Gao T."/>
            <person name="Zhang H."/>
        </authorList>
    </citation>
    <scope>NUCLEOTIDE SEQUENCE</scope>
    <source>
        <strain evidence="2">G01</strain>
    </source>
</reference>
<name>A0AAW2J493_9LAMI</name>
<accession>A0AAW2J493</accession>
<evidence type="ECO:0000313" key="2">
    <source>
        <dbReference type="EMBL" id="KAL0289254.1"/>
    </source>
</evidence>
<protein>
    <submittedName>
        <fullName evidence="2">Uncharacterized protein</fullName>
    </submittedName>
</protein>
<dbReference type="EMBL" id="JACGWK010001408">
    <property type="protein sequence ID" value="KAL0289254.1"/>
    <property type="molecule type" value="Genomic_DNA"/>
</dbReference>
<comment type="caution">
    <text evidence="2">The sequence shown here is derived from an EMBL/GenBank/DDBJ whole genome shotgun (WGS) entry which is preliminary data.</text>
</comment>
<sequence>MEGKNSAANNVDPIHSISGSIHGIRDITREEYSRESDSLVANCGKITILPQTNEDHPYDPNFPSSPQFHLPPNPPHDLVADPSHTNTPHNISPPTTLTLVQDHVTPMHAKPTYDLPPPTIIPPTAPTTIPPIHVHDLDPHPQFNDTQLCMHANQATEISPCKETYPTYNTPNIHTPALPHRAQSSLEPTLHNKESNSILVDLPLTLSDPFNLGPLIAKSKPKRYTNNKITKCKPLTQSTHARTGKRKLQPSFFAFNELEVRLGKRTATL</sequence>
<proteinExistence type="predicted"/>
<reference evidence="2" key="1">
    <citation type="submission" date="2020-06" db="EMBL/GenBank/DDBJ databases">
        <authorList>
            <person name="Li T."/>
            <person name="Hu X."/>
            <person name="Zhang T."/>
            <person name="Song X."/>
            <person name="Zhang H."/>
            <person name="Dai N."/>
            <person name="Sheng W."/>
            <person name="Hou X."/>
            <person name="Wei L."/>
        </authorList>
    </citation>
    <scope>NUCLEOTIDE SEQUENCE</scope>
    <source>
        <strain evidence="2">G01</strain>
        <tissue evidence="2">Leaf</tissue>
    </source>
</reference>
<evidence type="ECO:0000256" key="1">
    <source>
        <dbReference type="SAM" id="MobiDB-lite"/>
    </source>
</evidence>
<dbReference type="AlphaFoldDB" id="A0AAW2J493"/>